<feature type="transmembrane region" description="Helical" evidence="1">
    <location>
        <begin position="174"/>
        <end position="202"/>
    </location>
</feature>
<gene>
    <name evidence="2" type="ORF">E3O65_08310</name>
</gene>
<keyword evidence="1" id="KW-0472">Membrane</keyword>
<sequence>MASSQLRGRASPPAGLAWFIGGGLLLASVVVTVIAQPVLFPYADTLAPALFSAALLVFACGVGGTGSVTARRPLGTTALAALAVWLLLGSVVYGVLGDSLTDDSASVVLLAFVYADSFVQFALALVAVVQIGRLGAVPVPWNWVPTWIVAAVSVAWLLLQLMGGGSATIYGPNLVTWILMGLDGLARIGGAVLLGVIAVVLADRANRRSATILPGV</sequence>
<reference evidence="2 3" key="1">
    <citation type="submission" date="2019-03" db="EMBL/GenBank/DDBJ databases">
        <title>Genomics of glacier-inhabiting Cryobacterium strains.</title>
        <authorList>
            <person name="Liu Q."/>
            <person name="Xin Y.-H."/>
        </authorList>
    </citation>
    <scope>NUCLEOTIDE SEQUENCE [LARGE SCALE GENOMIC DNA]</scope>
    <source>
        <strain evidence="2 3">TMT4-23</strain>
    </source>
</reference>
<keyword evidence="1" id="KW-1133">Transmembrane helix</keyword>
<comment type="caution">
    <text evidence="2">The sequence shown here is derived from an EMBL/GenBank/DDBJ whole genome shotgun (WGS) entry which is preliminary data.</text>
</comment>
<organism evidence="2 3">
    <name type="scientific">Cryobacterium breve</name>
    <dbReference type="NCBI Taxonomy" id="1259258"/>
    <lineage>
        <taxon>Bacteria</taxon>
        <taxon>Bacillati</taxon>
        <taxon>Actinomycetota</taxon>
        <taxon>Actinomycetes</taxon>
        <taxon>Micrococcales</taxon>
        <taxon>Microbacteriaceae</taxon>
        <taxon>Cryobacterium</taxon>
    </lineage>
</organism>
<feature type="transmembrane region" description="Helical" evidence="1">
    <location>
        <begin position="78"/>
        <end position="96"/>
    </location>
</feature>
<evidence type="ECO:0000256" key="1">
    <source>
        <dbReference type="SAM" id="Phobius"/>
    </source>
</evidence>
<name>A0ABY2J0V4_9MICO</name>
<proteinExistence type="predicted"/>
<evidence type="ECO:0000313" key="2">
    <source>
        <dbReference type="EMBL" id="TFC98339.1"/>
    </source>
</evidence>
<dbReference type="EMBL" id="SOGJ01000021">
    <property type="protein sequence ID" value="TFC98339.1"/>
    <property type="molecule type" value="Genomic_DNA"/>
</dbReference>
<protein>
    <submittedName>
        <fullName evidence="2">Uncharacterized protein</fullName>
    </submittedName>
</protein>
<feature type="transmembrane region" description="Helical" evidence="1">
    <location>
        <begin position="108"/>
        <end position="129"/>
    </location>
</feature>
<feature type="transmembrane region" description="Helical" evidence="1">
    <location>
        <begin position="46"/>
        <end position="66"/>
    </location>
</feature>
<accession>A0ABY2J0V4</accession>
<dbReference type="RefSeq" id="WP_134363277.1">
    <property type="nucleotide sequence ID" value="NZ_SOGJ01000021.1"/>
</dbReference>
<dbReference type="Proteomes" id="UP000298355">
    <property type="component" value="Unassembled WGS sequence"/>
</dbReference>
<feature type="transmembrane region" description="Helical" evidence="1">
    <location>
        <begin position="16"/>
        <end position="40"/>
    </location>
</feature>
<keyword evidence="1" id="KW-0812">Transmembrane</keyword>
<feature type="transmembrane region" description="Helical" evidence="1">
    <location>
        <begin position="141"/>
        <end position="162"/>
    </location>
</feature>
<keyword evidence="3" id="KW-1185">Reference proteome</keyword>
<evidence type="ECO:0000313" key="3">
    <source>
        <dbReference type="Proteomes" id="UP000298355"/>
    </source>
</evidence>